<dbReference type="PANTHER" id="PTHR30055">
    <property type="entry name" value="HTH-TYPE TRANSCRIPTIONAL REGULATOR RUTR"/>
    <property type="match status" value="1"/>
</dbReference>
<feature type="domain" description="HTH tetR-type" evidence="5">
    <location>
        <begin position="12"/>
        <end position="72"/>
    </location>
</feature>
<accession>A0ABP3RTB2</accession>
<protein>
    <recommendedName>
        <fullName evidence="5">HTH tetR-type domain-containing protein</fullName>
    </recommendedName>
</protein>
<dbReference type="InterPro" id="IPR009057">
    <property type="entry name" value="Homeodomain-like_sf"/>
</dbReference>
<dbReference type="Gene3D" id="1.10.357.10">
    <property type="entry name" value="Tetracycline Repressor, domain 2"/>
    <property type="match status" value="1"/>
</dbReference>
<evidence type="ECO:0000256" key="4">
    <source>
        <dbReference type="PROSITE-ProRule" id="PRU00335"/>
    </source>
</evidence>
<gene>
    <name evidence="6" type="ORF">GCM10009547_18550</name>
</gene>
<feature type="DNA-binding region" description="H-T-H motif" evidence="4">
    <location>
        <begin position="35"/>
        <end position="54"/>
    </location>
</feature>
<evidence type="ECO:0000256" key="2">
    <source>
        <dbReference type="ARBA" id="ARBA00023125"/>
    </source>
</evidence>
<dbReference type="PROSITE" id="PS50977">
    <property type="entry name" value="HTH_TETR_2"/>
    <property type="match status" value="1"/>
</dbReference>
<dbReference type="PANTHER" id="PTHR30055:SF234">
    <property type="entry name" value="HTH-TYPE TRANSCRIPTIONAL REGULATOR BETI"/>
    <property type="match status" value="1"/>
</dbReference>
<keyword evidence="3" id="KW-0804">Transcription</keyword>
<reference evidence="7" key="1">
    <citation type="journal article" date="2019" name="Int. J. Syst. Evol. Microbiol.">
        <title>The Global Catalogue of Microorganisms (GCM) 10K type strain sequencing project: providing services to taxonomists for standard genome sequencing and annotation.</title>
        <authorList>
            <consortium name="The Broad Institute Genomics Platform"/>
            <consortium name="The Broad Institute Genome Sequencing Center for Infectious Disease"/>
            <person name="Wu L."/>
            <person name="Ma J."/>
        </authorList>
    </citation>
    <scope>NUCLEOTIDE SEQUENCE [LARGE SCALE GENOMIC DNA]</scope>
    <source>
        <strain evidence="7">JCM 10671</strain>
    </source>
</reference>
<evidence type="ECO:0000313" key="6">
    <source>
        <dbReference type="EMBL" id="GAA0616739.1"/>
    </source>
</evidence>
<dbReference type="EMBL" id="BAAAHE010000014">
    <property type="protein sequence ID" value="GAA0616739.1"/>
    <property type="molecule type" value="Genomic_DNA"/>
</dbReference>
<sequence length="196" mass="21315">MARAGRPAADAPSARDEILRVARRHFAEFGYAATNVGDVVAAAGVTKPALYHHFGNKAGLYGAAVTAAIDEIVTELERRVMPEPAVLDRFEATIDVGIEFMRVDPSLARLVSGLDDELAHHPELADLVEQATRIPALFAAMCDSDDDLAAPRADVALMFQAIVYGQMRMSARIDADRYEQAANALRLLVRGELRRT</sequence>
<dbReference type="SUPFAM" id="SSF46689">
    <property type="entry name" value="Homeodomain-like"/>
    <property type="match status" value="1"/>
</dbReference>
<dbReference type="Proteomes" id="UP001500957">
    <property type="component" value="Unassembled WGS sequence"/>
</dbReference>
<evidence type="ECO:0000256" key="1">
    <source>
        <dbReference type="ARBA" id="ARBA00023015"/>
    </source>
</evidence>
<dbReference type="RefSeq" id="WP_344603908.1">
    <property type="nucleotide sequence ID" value="NZ_BAAAHE010000014.1"/>
</dbReference>
<proteinExistence type="predicted"/>
<evidence type="ECO:0000259" key="5">
    <source>
        <dbReference type="PROSITE" id="PS50977"/>
    </source>
</evidence>
<keyword evidence="1" id="KW-0805">Transcription regulation</keyword>
<evidence type="ECO:0000256" key="3">
    <source>
        <dbReference type="ARBA" id="ARBA00023163"/>
    </source>
</evidence>
<keyword evidence="2 4" id="KW-0238">DNA-binding</keyword>
<name>A0ABP3RTB2_9ACTN</name>
<dbReference type="Pfam" id="PF00440">
    <property type="entry name" value="TetR_N"/>
    <property type="match status" value="1"/>
</dbReference>
<organism evidence="6 7">
    <name type="scientific">Sporichthya brevicatena</name>
    <dbReference type="NCBI Taxonomy" id="171442"/>
    <lineage>
        <taxon>Bacteria</taxon>
        <taxon>Bacillati</taxon>
        <taxon>Actinomycetota</taxon>
        <taxon>Actinomycetes</taxon>
        <taxon>Sporichthyales</taxon>
        <taxon>Sporichthyaceae</taxon>
        <taxon>Sporichthya</taxon>
    </lineage>
</organism>
<dbReference type="InterPro" id="IPR001647">
    <property type="entry name" value="HTH_TetR"/>
</dbReference>
<dbReference type="InterPro" id="IPR050109">
    <property type="entry name" value="HTH-type_TetR-like_transc_reg"/>
</dbReference>
<comment type="caution">
    <text evidence="6">The sequence shown here is derived from an EMBL/GenBank/DDBJ whole genome shotgun (WGS) entry which is preliminary data.</text>
</comment>
<dbReference type="PRINTS" id="PR00455">
    <property type="entry name" value="HTHTETR"/>
</dbReference>
<evidence type="ECO:0000313" key="7">
    <source>
        <dbReference type="Proteomes" id="UP001500957"/>
    </source>
</evidence>
<keyword evidence="7" id="KW-1185">Reference proteome</keyword>